<dbReference type="EMBL" id="SSXL01000003">
    <property type="protein sequence ID" value="TII03801.1"/>
    <property type="molecule type" value="Genomic_DNA"/>
</dbReference>
<organism evidence="2 3">
    <name type="scientific">Streptococcus suis</name>
    <dbReference type="NCBI Taxonomy" id="1307"/>
    <lineage>
        <taxon>Bacteria</taxon>
        <taxon>Bacillati</taxon>
        <taxon>Bacillota</taxon>
        <taxon>Bacilli</taxon>
        <taxon>Lactobacillales</taxon>
        <taxon>Streptococcaceae</taxon>
        <taxon>Streptococcus</taxon>
    </lineage>
</organism>
<dbReference type="CDD" id="cd00093">
    <property type="entry name" value="HTH_XRE"/>
    <property type="match status" value="1"/>
</dbReference>
<dbReference type="AlphaFoldDB" id="A0A2I5KG93"/>
<proteinExistence type="inferred from homology"/>
<dbReference type="InterPro" id="IPR001387">
    <property type="entry name" value="Cro/C1-type_HTH"/>
</dbReference>
<dbReference type="InterPro" id="IPR010982">
    <property type="entry name" value="Lambda_DNA-bd_dom_sf"/>
</dbReference>
<comment type="similarity">
    <text evidence="1">Belongs to the short-chain fatty acyl-CoA assimilation regulator (ScfR) family.</text>
</comment>
<name>A0A2I5KG93_STRSU</name>
<evidence type="ECO:0000313" key="2">
    <source>
        <dbReference type="EMBL" id="TII03801.1"/>
    </source>
</evidence>
<reference evidence="2 3" key="1">
    <citation type="submission" date="2019-04" db="EMBL/GenBank/DDBJ databases">
        <title>Genome analysis of Streptococcus suis strain WUSS327.</title>
        <authorList>
            <person name="Chen H."/>
            <person name="Gao X."/>
            <person name="Wu Z."/>
        </authorList>
    </citation>
    <scope>NUCLEOTIDE SEQUENCE [LARGE SCALE GENOMIC DNA]</scope>
    <source>
        <strain evidence="2 3">WUSS327</strain>
    </source>
</reference>
<comment type="caution">
    <text evidence="2">The sequence shown here is derived from an EMBL/GenBank/DDBJ whole genome shotgun (WGS) entry which is preliminary data.</text>
</comment>
<dbReference type="RefSeq" id="WP_024376919.1">
    <property type="nucleotide sequence ID" value="NZ_CP024974.1"/>
</dbReference>
<evidence type="ECO:0000256" key="1">
    <source>
        <dbReference type="ARBA" id="ARBA00007227"/>
    </source>
</evidence>
<evidence type="ECO:0000313" key="3">
    <source>
        <dbReference type="Proteomes" id="UP000309259"/>
    </source>
</evidence>
<dbReference type="Pfam" id="PF01381">
    <property type="entry name" value="HTH_3"/>
    <property type="match status" value="1"/>
</dbReference>
<dbReference type="InterPro" id="IPR010359">
    <property type="entry name" value="IrrE_HExxH"/>
</dbReference>
<dbReference type="PROSITE" id="PS50943">
    <property type="entry name" value="HTH_CROC1"/>
    <property type="match status" value="1"/>
</dbReference>
<dbReference type="SUPFAM" id="SSF47413">
    <property type="entry name" value="lambda repressor-like DNA-binding domains"/>
    <property type="match status" value="1"/>
</dbReference>
<sequence>MAFNSFEKLLQSNYYNDIFKAVDNYIYHHRSYISVKSHTVEDPNFKKLDDFAIKKVLSRKVRDGIIVSELQVIASLEIKGQTKYGYEIDSANLWLRMTVEYELNEGIHNFTVLQVNPFDPKDYDNSELGLSPEFVPYIKAKDMDEIAEGILKQYYPQALEAPMALPIDGYLANIGLTKMEGKLTEDSSIFGEMVFKDTEVLFYDEDTPESRLVKKKTILVDPEVICLRNQGSYNNTIVHESVHWLLHRHHNEYKMLFDQNHKRSSSLRDNTISSSSEWRDYDWMEWQANGIAARILMPKSMTRQKVNQLFTDYSLKYASDEKLTMFERIIDDLAEFFQVSRLAAKIRLQQLGYHEFEGIYNFVGDEYLRSYGCELKAMTENKSFTIAFPNACLLSWKNEQFRKLMDSGRYVYVDNHFCLNDPQYVNMVEYGIYEMTDYAYKHMDECCLLFDIFYKTDKNKSISITIFNEYVMYRGKSTVEIEVDFSEFTNIVNGSIILDSGRIFEEVVRINDEMPSGFCAMLIYHRTRKNITQEDLAEASGVSLSTIQRFETQRDASRKLEKMMGITLGMKLYPDFSFKLIEKSGTTFRDEMPTHCAYKMLLRYYYHLGAYECNQKLIEMKIPEFWEK</sequence>
<accession>A0A2I5KG93</accession>
<dbReference type="SMART" id="SM00530">
    <property type="entry name" value="HTH_XRE"/>
    <property type="match status" value="1"/>
</dbReference>
<dbReference type="Pfam" id="PF06114">
    <property type="entry name" value="Peptidase_M78"/>
    <property type="match status" value="1"/>
</dbReference>
<dbReference type="GO" id="GO:0003677">
    <property type="term" value="F:DNA binding"/>
    <property type="evidence" value="ECO:0007669"/>
    <property type="project" value="InterPro"/>
</dbReference>
<protein>
    <submittedName>
        <fullName evidence="2">ImmA/IrrE family metallo-endopeptidase</fullName>
    </submittedName>
</protein>
<dbReference type="Proteomes" id="UP000309259">
    <property type="component" value="Unassembled WGS sequence"/>
</dbReference>
<dbReference type="Gene3D" id="1.10.260.40">
    <property type="entry name" value="lambda repressor-like DNA-binding domains"/>
    <property type="match status" value="1"/>
</dbReference>
<gene>
    <name evidence="2" type="ORF">FAJ35_01185</name>
</gene>